<accession>I4BA36</accession>
<dbReference type="EMBL" id="CP002959">
    <property type="protein sequence ID" value="AFM14143.1"/>
    <property type="molecule type" value="Genomic_DNA"/>
</dbReference>
<proteinExistence type="predicted"/>
<gene>
    <name evidence="1" type="ordered locus">Turpa_3506</name>
</gene>
<evidence type="ECO:0000313" key="2">
    <source>
        <dbReference type="Proteomes" id="UP000006048"/>
    </source>
</evidence>
<dbReference type="STRING" id="869212.Turpa_3506"/>
<name>I4BA36_TURPD</name>
<keyword evidence="2" id="KW-1185">Reference proteome</keyword>
<reference evidence="1 2" key="1">
    <citation type="submission" date="2012-06" db="EMBL/GenBank/DDBJ databases">
        <title>The complete chromosome of genome of Turneriella parva DSM 21527.</title>
        <authorList>
            <consortium name="US DOE Joint Genome Institute (JGI-PGF)"/>
            <person name="Lucas S."/>
            <person name="Han J."/>
            <person name="Lapidus A."/>
            <person name="Bruce D."/>
            <person name="Goodwin L."/>
            <person name="Pitluck S."/>
            <person name="Peters L."/>
            <person name="Kyrpides N."/>
            <person name="Mavromatis K."/>
            <person name="Ivanova N."/>
            <person name="Mikhailova N."/>
            <person name="Chertkov O."/>
            <person name="Detter J.C."/>
            <person name="Tapia R."/>
            <person name="Han C."/>
            <person name="Land M."/>
            <person name="Hauser L."/>
            <person name="Markowitz V."/>
            <person name="Cheng J.-F."/>
            <person name="Hugenholtz P."/>
            <person name="Woyke T."/>
            <person name="Wu D."/>
            <person name="Gronow S."/>
            <person name="Wellnitz S."/>
            <person name="Brambilla E."/>
            <person name="Klenk H.-P."/>
            <person name="Eisen J.A."/>
        </authorList>
    </citation>
    <scope>NUCLEOTIDE SEQUENCE [LARGE SCALE GENOMIC DNA]</scope>
    <source>
        <strain evidence="2">ATCC BAA-1111 / DSM 21527 / NCTC 11395 / H</strain>
    </source>
</reference>
<organism evidence="1 2">
    <name type="scientific">Turneriella parva (strain ATCC BAA-1111 / DSM 21527 / NCTC 11395 / H)</name>
    <name type="common">Leptospira parva</name>
    <dbReference type="NCBI Taxonomy" id="869212"/>
    <lineage>
        <taxon>Bacteria</taxon>
        <taxon>Pseudomonadati</taxon>
        <taxon>Spirochaetota</taxon>
        <taxon>Spirochaetia</taxon>
        <taxon>Leptospirales</taxon>
        <taxon>Leptospiraceae</taxon>
        <taxon>Turneriella</taxon>
    </lineage>
</organism>
<protein>
    <submittedName>
        <fullName evidence="1">Uncharacterized protein</fullName>
    </submittedName>
</protein>
<dbReference type="RefSeq" id="WP_014804626.1">
    <property type="nucleotide sequence ID" value="NC_018020.1"/>
</dbReference>
<dbReference type="HOGENOM" id="CLU_202667_0_0_12"/>
<evidence type="ECO:0000313" key="1">
    <source>
        <dbReference type="EMBL" id="AFM14143.1"/>
    </source>
</evidence>
<dbReference type="Proteomes" id="UP000006048">
    <property type="component" value="Chromosome"/>
</dbReference>
<sequence length="71" mass="8153">MAVISVRFNEKESKILKKLSSELDIDQSTVIKKSIMDTYEDLVDRQVIADFEKSASKKKTKFHSFEQILGS</sequence>
<dbReference type="KEGG" id="tpx:Turpa_3506"/>
<dbReference type="InterPro" id="IPR046257">
    <property type="entry name" value="DUF6290"/>
</dbReference>
<dbReference type="Pfam" id="PF19807">
    <property type="entry name" value="DUF6290"/>
    <property type="match status" value="1"/>
</dbReference>
<dbReference type="AlphaFoldDB" id="I4BA36"/>